<dbReference type="GO" id="GO:0005743">
    <property type="term" value="C:mitochondrial inner membrane"/>
    <property type="evidence" value="ECO:0007669"/>
    <property type="project" value="UniProtKB-SubCell"/>
</dbReference>
<dbReference type="Pfam" id="PF00119">
    <property type="entry name" value="ATP-synt_A"/>
    <property type="match status" value="1"/>
</dbReference>
<evidence type="ECO:0000313" key="13">
    <source>
        <dbReference type="EMBL" id="CAL23091.2"/>
    </source>
</evidence>
<dbReference type="InterPro" id="IPR035908">
    <property type="entry name" value="F0_ATP_A_sf"/>
</dbReference>
<comment type="similarity">
    <text evidence="2">Belongs to the ATPase A chain family.</text>
</comment>
<organism evidence="13">
    <name type="scientific">Microcosmus sulcatus</name>
    <dbReference type="NCBI Taxonomy" id="341086"/>
    <lineage>
        <taxon>Eukaryota</taxon>
        <taxon>Metazoa</taxon>
        <taxon>Chordata</taxon>
        <taxon>Tunicata</taxon>
        <taxon>Ascidiacea</taxon>
        <taxon>Stolidobranchia</taxon>
        <taxon>Pyuridae</taxon>
        <taxon>Microcosmus</taxon>
    </lineage>
</organism>
<evidence type="ECO:0000256" key="7">
    <source>
        <dbReference type="ARBA" id="ARBA00022989"/>
    </source>
</evidence>
<evidence type="ECO:0000256" key="10">
    <source>
        <dbReference type="ARBA" id="ARBA00023310"/>
    </source>
</evidence>
<dbReference type="Gene3D" id="1.20.120.220">
    <property type="entry name" value="ATP synthase, F0 complex, subunit A"/>
    <property type="match status" value="1"/>
</dbReference>
<feature type="transmembrane region" description="Helical" evidence="12">
    <location>
        <begin position="183"/>
        <end position="207"/>
    </location>
</feature>
<gene>
    <name evidence="13" type="primary">atp6</name>
</gene>
<feature type="transmembrane region" description="Helical" evidence="12">
    <location>
        <begin position="53"/>
        <end position="77"/>
    </location>
</feature>
<dbReference type="CDD" id="cd00310">
    <property type="entry name" value="ATP-synt_Fo_a_6"/>
    <property type="match status" value="1"/>
</dbReference>
<dbReference type="CTD" id="4508"/>
<keyword evidence="3" id="KW-0813">Transport</keyword>
<dbReference type="NCBIfam" id="TIGR01131">
    <property type="entry name" value="ATP_synt_6_or_A"/>
    <property type="match status" value="1"/>
</dbReference>
<keyword evidence="4" id="KW-0138">CF(0)</keyword>
<feature type="transmembrane region" description="Helical" evidence="12">
    <location>
        <begin position="89"/>
        <end position="110"/>
    </location>
</feature>
<evidence type="ECO:0000256" key="4">
    <source>
        <dbReference type="ARBA" id="ARBA00022547"/>
    </source>
</evidence>
<evidence type="ECO:0000256" key="5">
    <source>
        <dbReference type="ARBA" id="ARBA00022692"/>
    </source>
</evidence>
<dbReference type="PANTHER" id="PTHR11410">
    <property type="entry name" value="ATP SYNTHASE SUBUNIT A"/>
    <property type="match status" value="1"/>
</dbReference>
<dbReference type="RefSeq" id="YP_003406722.1">
    <property type="nucleotide sequence ID" value="NC_013752.1"/>
</dbReference>
<accession>D2YVG8</accession>
<keyword evidence="8" id="KW-0406">Ion transport</keyword>
<dbReference type="PRINTS" id="PR00123">
    <property type="entry name" value="ATPASEA"/>
</dbReference>
<evidence type="ECO:0000256" key="8">
    <source>
        <dbReference type="ARBA" id="ARBA00023065"/>
    </source>
</evidence>
<geneLocation type="mitochondrion" evidence="13"/>
<sequence length="213" mass="23260">MFSVFESAWVVGVFPIGILMLIVFYWLYSPIGGLGSNVKEGNLFMLMSHFGGLMYPGFIFILGLFFMILVMNIIGLVPGGFPVSSMPGLTLMVALVMWGGGFIYCLVNNLSGVVSHFLPVGSPMVLSVVLVWIEVISWLCRPLALGVRLMANITAGHLLLHLFGSGVFFMSGVVLFLPLVMLFMLFLLEVAVAVIQAYVYSLLLTLYMDEGLG</sequence>
<protein>
    <recommendedName>
        <fullName evidence="11">ATP synthase subunit a</fullName>
    </recommendedName>
</protein>
<dbReference type="InterPro" id="IPR023011">
    <property type="entry name" value="ATP_synth_F0_asu_AS"/>
</dbReference>
<comment type="subcellular location">
    <subcellularLocation>
        <location evidence="1">Membrane</location>
        <topology evidence="1">Multi-pass membrane protein</topology>
    </subcellularLocation>
    <subcellularLocation>
        <location evidence="11">Mitochondrion inner membrane</location>
        <topology evidence="11">Multi-pass membrane protein</topology>
    </subcellularLocation>
</comment>
<dbReference type="GO" id="GO:0045259">
    <property type="term" value="C:proton-transporting ATP synthase complex"/>
    <property type="evidence" value="ECO:0007669"/>
    <property type="project" value="UniProtKB-KW"/>
</dbReference>
<evidence type="ECO:0000256" key="2">
    <source>
        <dbReference type="ARBA" id="ARBA00006810"/>
    </source>
</evidence>
<dbReference type="AlphaFoldDB" id="D2YVG8"/>
<dbReference type="PROSITE" id="PS00449">
    <property type="entry name" value="ATPASE_A"/>
    <property type="match status" value="1"/>
</dbReference>
<keyword evidence="6" id="KW-0375">Hydrogen ion transport</keyword>
<keyword evidence="9 12" id="KW-0472">Membrane</keyword>
<dbReference type="SUPFAM" id="SSF81336">
    <property type="entry name" value="F1F0 ATP synthase subunit A"/>
    <property type="match status" value="1"/>
</dbReference>
<dbReference type="InterPro" id="IPR000568">
    <property type="entry name" value="ATP_synth_F0_asu"/>
</dbReference>
<evidence type="ECO:0000256" key="9">
    <source>
        <dbReference type="ARBA" id="ARBA00023136"/>
    </source>
</evidence>
<proteinExistence type="inferred from homology"/>
<dbReference type="GeneID" id="8746013"/>
<keyword evidence="7 12" id="KW-1133">Transmembrane helix</keyword>
<dbReference type="InterPro" id="IPR045083">
    <property type="entry name" value="ATP_synth_F0_asu_bact/mt"/>
</dbReference>
<reference evidence="13" key="1">
    <citation type="journal article" date="2009" name="Mol. Biol. Evol.">
        <title>Hyper-variability of ascidian mitochondrial gene order: exposing the myth of deuterostome organelle genome stability.</title>
        <authorList>
            <person name="Gissi C."/>
            <person name="Pesole G."/>
            <person name="Mastrototaro F."/>
            <person name="Iannelli F."/>
            <person name="Guida V."/>
            <person name="Griggio F."/>
        </authorList>
    </citation>
    <scope>NUCLEOTIDE SEQUENCE</scope>
    <source>
        <tissue evidence="13">Muscle</tissue>
    </source>
</reference>
<evidence type="ECO:0000256" key="11">
    <source>
        <dbReference type="RuleBase" id="RU004450"/>
    </source>
</evidence>
<feature type="transmembrane region" description="Helical" evidence="12">
    <location>
        <begin position="158"/>
        <end position="177"/>
    </location>
</feature>
<dbReference type="PANTHER" id="PTHR11410:SF0">
    <property type="entry name" value="ATP SYNTHASE SUBUNIT A"/>
    <property type="match status" value="1"/>
</dbReference>
<feature type="transmembrane region" description="Helical" evidence="12">
    <location>
        <begin position="116"/>
        <end position="137"/>
    </location>
</feature>
<name>D2YVG8_9ASCI</name>
<evidence type="ECO:0000256" key="6">
    <source>
        <dbReference type="ARBA" id="ARBA00022781"/>
    </source>
</evidence>
<evidence type="ECO:0000256" key="12">
    <source>
        <dbReference type="SAM" id="Phobius"/>
    </source>
</evidence>
<evidence type="ECO:0000256" key="1">
    <source>
        <dbReference type="ARBA" id="ARBA00004141"/>
    </source>
</evidence>
<evidence type="ECO:0000256" key="3">
    <source>
        <dbReference type="ARBA" id="ARBA00022448"/>
    </source>
</evidence>
<dbReference type="EMBL" id="AM292321">
    <property type="protein sequence ID" value="CAL23091.2"/>
    <property type="molecule type" value="Genomic_DNA"/>
</dbReference>
<keyword evidence="13" id="KW-0496">Mitochondrion</keyword>
<keyword evidence="5 12" id="KW-0812">Transmembrane</keyword>
<dbReference type="GO" id="GO:0046933">
    <property type="term" value="F:proton-transporting ATP synthase activity, rotational mechanism"/>
    <property type="evidence" value="ECO:0007669"/>
    <property type="project" value="TreeGrafter"/>
</dbReference>
<keyword evidence="10" id="KW-0066">ATP synthesis</keyword>
<feature type="transmembrane region" description="Helical" evidence="12">
    <location>
        <begin position="7"/>
        <end position="28"/>
    </location>
</feature>